<evidence type="ECO:0000256" key="1">
    <source>
        <dbReference type="SAM" id="MobiDB-lite"/>
    </source>
</evidence>
<dbReference type="GeneID" id="28761906"/>
<evidence type="ECO:0000313" key="2">
    <source>
        <dbReference type="EMBL" id="OAG05660.1"/>
    </source>
</evidence>
<dbReference type="RefSeq" id="XP_018036025.1">
    <property type="nucleotide sequence ID" value="XM_018178420.1"/>
</dbReference>
<sequence length="94" mass="10172">MYKAPFTSSLRSCGGVSGRPPSVLTLPLLWQSSSQTAALLQHQNLPSTDTCCTSPPYFDAHRLRSIHSPPSPLLAPPREVSSARRPGQRAHAHT</sequence>
<organism evidence="2 3">
    <name type="scientific">Paraphaeosphaeria sporulosa</name>
    <dbReference type="NCBI Taxonomy" id="1460663"/>
    <lineage>
        <taxon>Eukaryota</taxon>
        <taxon>Fungi</taxon>
        <taxon>Dikarya</taxon>
        <taxon>Ascomycota</taxon>
        <taxon>Pezizomycotina</taxon>
        <taxon>Dothideomycetes</taxon>
        <taxon>Pleosporomycetidae</taxon>
        <taxon>Pleosporales</taxon>
        <taxon>Massarineae</taxon>
        <taxon>Didymosphaeriaceae</taxon>
        <taxon>Paraphaeosphaeria</taxon>
    </lineage>
</organism>
<evidence type="ECO:0000313" key="3">
    <source>
        <dbReference type="Proteomes" id="UP000077069"/>
    </source>
</evidence>
<name>A0A177CFZ7_9PLEO</name>
<protein>
    <submittedName>
        <fullName evidence="2">Uncharacterized protein</fullName>
    </submittedName>
</protein>
<reference evidence="2 3" key="1">
    <citation type="submission" date="2016-05" db="EMBL/GenBank/DDBJ databases">
        <title>Comparative analysis of secretome profiles of manganese(II)-oxidizing ascomycete fungi.</title>
        <authorList>
            <consortium name="DOE Joint Genome Institute"/>
            <person name="Zeiner C.A."/>
            <person name="Purvine S.O."/>
            <person name="Zink E.M."/>
            <person name="Wu S."/>
            <person name="Pasa-Tolic L."/>
            <person name="Chaput D.L."/>
            <person name="Haridas S."/>
            <person name="Grigoriev I.V."/>
            <person name="Santelli C.M."/>
            <person name="Hansel C.M."/>
        </authorList>
    </citation>
    <scope>NUCLEOTIDE SEQUENCE [LARGE SCALE GENOMIC DNA]</scope>
    <source>
        <strain evidence="2 3">AP3s5-JAC2a</strain>
    </source>
</reference>
<dbReference type="InParanoid" id="A0A177CFZ7"/>
<dbReference type="AlphaFoldDB" id="A0A177CFZ7"/>
<feature type="region of interest" description="Disordered" evidence="1">
    <location>
        <begin position="63"/>
        <end position="94"/>
    </location>
</feature>
<keyword evidence="3" id="KW-1185">Reference proteome</keyword>
<dbReference type="EMBL" id="KV441552">
    <property type="protein sequence ID" value="OAG05660.1"/>
    <property type="molecule type" value="Genomic_DNA"/>
</dbReference>
<dbReference type="Proteomes" id="UP000077069">
    <property type="component" value="Unassembled WGS sequence"/>
</dbReference>
<accession>A0A177CFZ7</accession>
<gene>
    <name evidence="2" type="ORF">CC84DRAFT_1164133</name>
</gene>
<proteinExistence type="predicted"/>